<reference evidence="5 6" key="1">
    <citation type="journal article" date="2008" name="Proc. Natl. Acad. Sci. U.S.A.">
        <title>A korarchaeal genome reveals new insights into the evolution of the Archaea.</title>
        <authorList>
            <person name="Elkins J.G."/>
            <person name="Podar M."/>
            <person name="Graham D.E."/>
            <person name="Makarova K.S."/>
            <person name="Wolf Y."/>
            <person name="Randau L."/>
            <person name="Hedlund B.P."/>
            <person name="Brochier-Armanet C."/>
            <person name="Kunin V."/>
            <person name="Anderson I."/>
            <person name="Lapidus A."/>
            <person name="Goltsman E."/>
            <person name="Barry K."/>
            <person name="Koonin E.V."/>
            <person name="Hugenholtz P."/>
            <person name="Kyrpides N."/>
            <person name="Wanner G."/>
            <person name="Richardson P."/>
            <person name="Keller M."/>
            <person name="Stetter K.O."/>
        </authorList>
    </citation>
    <scope>NUCLEOTIDE SEQUENCE [LARGE SCALE GENOMIC DNA]</scope>
    <source>
        <strain evidence="6">OPF8</strain>
    </source>
</reference>
<evidence type="ECO:0000256" key="3">
    <source>
        <dbReference type="ARBA" id="ARBA00023014"/>
    </source>
</evidence>
<name>B1L533_KORCO</name>
<evidence type="ECO:0000256" key="2">
    <source>
        <dbReference type="ARBA" id="ARBA00023004"/>
    </source>
</evidence>
<keyword evidence="6" id="KW-1185">Reference proteome</keyword>
<keyword evidence="4" id="KW-0175">Coiled coil</keyword>
<dbReference type="RefSeq" id="WP_012309459.1">
    <property type="nucleotide sequence ID" value="NC_010482.1"/>
</dbReference>
<accession>B1L533</accession>
<dbReference type="EMBL" id="CP000968">
    <property type="protein sequence ID" value="ACB07562.1"/>
    <property type="molecule type" value="Genomic_DNA"/>
</dbReference>
<keyword evidence="2" id="KW-0408">Iron</keyword>
<dbReference type="GO" id="GO:0051536">
    <property type="term" value="F:iron-sulfur cluster binding"/>
    <property type="evidence" value="ECO:0007669"/>
    <property type="project" value="UniProtKB-KW"/>
</dbReference>
<feature type="coiled-coil region" evidence="4">
    <location>
        <begin position="4"/>
        <end position="31"/>
    </location>
</feature>
<dbReference type="Proteomes" id="UP000001686">
    <property type="component" value="Chromosome"/>
</dbReference>
<dbReference type="STRING" id="374847.Kcr_0815"/>
<dbReference type="Gene3D" id="3.80.30.30">
    <property type="match status" value="1"/>
</dbReference>
<dbReference type="EnsemblBacteria" id="ACB07562">
    <property type="protein sequence ID" value="ACB07562"/>
    <property type="gene ID" value="Kcr_0815"/>
</dbReference>
<gene>
    <name evidence="5" type="ordered locus">Kcr_0815</name>
</gene>
<organism evidence="5 6">
    <name type="scientific">Korarchaeum cryptofilum (strain OPF8)</name>
    <dbReference type="NCBI Taxonomy" id="374847"/>
    <lineage>
        <taxon>Archaea</taxon>
        <taxon>Thermoproteota</taxon>
        <taxon>Candidatus Korarchaeia</taxon>
        <taxon>Candidatus Korarchaeales</taxon>
        <taxon>Candidatus Korarchaeaceae</taxon>
        <taxon>Candidatus Korarchaeum</taxon>
    </lineage>
</organism>
<dbReference type="GO" id="GO:0046872">
    <property type="term" value="F:metal ion binding"/>
    <property type="evidence" value="ECO:0007669"/>
    <property type="project" value="UniProtKB-KW"/>
</dbReference>
<dbReference type="SFLD" id="SFLDG01084">
    <property type="entry name" value="Uncharacterised_Radical_SAM_Su"/>
    <property type="match status" value="1"/>
</dbReference>
<dbReference type="eggNOG" id="arCOG01291">
    <property type="taxonomic scope" value="Archaea"/>
</dbReference>
<proteinExistence type="predicted"/>
<keyword evidence="1" id="KW-0479">Metal-binding</keyword>
<dbReference type="InterPro" id="IPR040086">
    <property type="entry name" value="MJ0683-like"/>
</dbReference>
<keyword evidence="3" id="KW-0411">Iron-sulfur</keyword>
<dbReference type="InParanoid" id="B1L533"/>
<evidence type="ECO:0000256" key="4">
    <source>
        <dbReference type="SAM" id="Coils"/>
    </source>
</evidence>
<dbReference type="GeneID" id="6094093"/>
<protein>
    <submittedName>
        <fullName evidence="5">Radical SAM domain protein</fullName>
    </submittedName>
</protein>
<dbReference type="InterPro" id="IPR007197">
    <property type="entry name" value="rSAM"/>
</dbReference>
<dbReference type="OrthoDB" id="15538at2157"/>
<dbReference type="AlphaFoldDB" id="B1L533"/>
<dbReference type="PANTHER" id="PTHR43432:SF4">
    <property type="entry name" value="RADICAL SAM CORE DOMAIN-CONTAINING PROTEIN"/>
    <property type="match status" value="1"/>
</dbReference>
<dbReference type="KEGG" id="kcr:Kcr_0815"/>
<evidence type="ECO:0000256" key="1">
    <source>
        <dbReference type="ARBA" id="ARBA00022723"/>
    </source>
</evidence>
<sequence>MPKFVELLELKRELRDQLERKLTQRERNEALADSHSRREPRMCGLTVHPGRGCSLGCKYCYVEDMGIRGPPESYKLSGLQLVYAILSNTFFLPSEQGTMLAFGSITEPFLPGIRERTFEYLRAVSELLGNPTQISTKFYIGKEESRILGEIDPKLSVLVTIPCLSKAEVIEPYAPRPELRFQTIRNLRDESVHTSLFLRPIIPGVADLDGPKIIENAKSAGANGVVLGTLRVTPSILERLREAGIHELEELLTSKNIKRGRQVPIDTSSIKSSLRRVALRAGLRVFPAACSANMDSHSLGCYACSFGPCSGELPPIDPEDIREGLVSLGIAADVGVKGERLILRVRGGVRREKVAKYLVRAFARRMVSTMRT</sequence>
<evidence type="ECO:0000313" key="5">
    <source>
        <dbReference type="EMBL" id="ACB07562.1"/>
    </source>
</evidence>
<evidence type="ECO:0000313" key="6">
    <source>
        <dbReference type="Proteomes" id="UP000001686"/>
    </source>
</evidence>
<dbReference type="PhylomeDB" id="B1L533"/>
<dbReference type="HOGENOM" id="CLU_062373_0_0_2"/>
<dbReference type="SFLD" id="SFLDS00029">
    <property type="entry name" value="Radical_SAM"/>
    <property type="match status" value="1"/>
</dbReference>
<dbReference type="GO" id="GO:0003824">
    <property type="term" value="F:catalytic activity"/>
    <property type="evidence" value="ECO:0007669"/>
    <property type="project" value="InterPro"/>
</dbReference>
<dbReference type="PANTHER" id="PTHR43432">
    <property type="entry name" value="SLR0285 PROTEIN"/>
    <property type="match status" value="1"/>
</dbReference>